<reference evidence="1" key="1">
    <citation type="journal article" date="2017" name="Science">
        <title>Giant viruses with an expanded complement of translation system components.</title>
        <authorList>
            <person name="Schulz F."/>
            <person name="Yutin N."/>
            <person name="Ivanova N.N."/>
            <person name="Ortega D.R."/>
            <person name="Lee T.K."/>
            <person name="Vierheilig J."/>
            <person name="Daims H."/>
            <person name="Horn M."/>
            <person name="Wagner M."/>
            <person name="Jensen G.J."/>
            <person name="Kyrpides N.C."/>
            <person name="Koonin E.V."/>
            <person name="Woyke T."/>
        </authorList>
    </citation>
    <scope>NUCLEOTIDE SEQUENCE</scope>
    <source>
        <strain evidence="1">HKV1</strain>
    </source>
</reference>
<gene>
    <name evidence="1" type="ORF">Hokovirus_3_245</name>
</gene>
<organism evidence="1">
    <name type="scientific">Hokovirus HKV1</name>
    <dbReference type="NCBI Taxonomy" id="1977638"/>
    <lineage>
        <taxon>Viruses</taxon>
        <taxon>Varidnaviria</taxon>
        <taxon>Bamfordvirae</taxon>
        <taxon>Nucleocytoviricota</taxon>
        <taxon>Megaviricetes</taxon>
        <taxon>Imitervirales</taxon>
        <taxon>Mimiviridae</taxon>
        <taxon>Klosneuvirinae</taxon>
        <taxon>Hokovirus</taxon>
    </lineage>
</organism>
<name>A0A1V0SGX6_9VIRU</name>
<accession>A0A1V0SGX6</accession>
<evidence type="ECO:0000313" key="1">
    <source>
        <dbReference type="EMBL" id="ARF10972.1"/>
    </source>
</evidence>
<proteinExistence type="predicted"/>
<dbReference type="EMBL" id="KY684105">
    <property type="protein sequence ID" value="ARF10972.1"/>
    <property type="molecule type" value="Genomic_DNA"/>
</dbReference>
<protein>
    <submittedName>
        <fullName evidence="1">Uncharacterized protein</fullName>
    </submittedName>
</protein>
<sequence>MNTVNKDIVNKDIVNEDIGNEDIGNEDIINKDIIDKNTQNELIAELCKDKLFAKMNEWQHVINNNDSDSDSDDDNNNNDYDNLNTEMYLLYCLHNNNFPNYKDAFNRISCILTRLIIIKDTLCDNFYKQYLNYIDLSPLVMLATKNNFIKYAKYISETVSDNLINLLEIINNTYFTFDKIKPVYKIFHYIVTLYVGFIIYPDTKTNEFINTFYKFFTEYNAFMECQKHINKKVFKQIIDCFKTYSCPRKIIDINPIIISFSNSITHIKNDIHRLINNYIEREDYKSDLFSIITNNTYNLLNYSLEEFFLQEYFNTSLLNIACDNGDYNTISYLLKKNVFPTESNFNMLCKSIYARYIVTKPYTCYNFVEIVNYFITNLIRLIPKFYSYKISPNETFTEIFIYLLKKLDLTDDIIDNISKIANLLLNNNFKITNELILLLMLKKNDIFKNININEDTFFEIHNMYKNRHKLCVDNFNNPIHIMRIMAQTTTLTRFKNYIKKNNIKPDRYCFELAHYHNKPIEKWLFSNNCCPTIGIIKITKHHQNAEYYEKILNEIQTQEYMCKPYDLVI</sequence>